<protein>
    <recommendedName>
        <fullName evidence="1">Poly(A) RNA polymerase mitochondrial-like central palm domain-containing protein</fullName>
    </recommendedName>
</protein>
<feature type="domain" description="Poly(A) RNA polymerase mitochondrial-like central palm" evidence="1">
    <location>
        <begin position="6"/>
        <end position="93"/>
    </location>
</feature>
<accession>A0ABR0QBD4</accession>
<organism evidence="2 3">
    <name type="scientific">Gossypium arboreum</name>
    <name type="common">Tree cotton</name>
    <name type="synonym">Gossypium nanking</name>
    <dbReference type="NCBI Taxonomy" id="29729"/>
    <lineage>
        <taxon>Eukaryota</taxon>
        <taxon>Viridiplantae</taxon>
        <taxon>Streptophyta</taxon>
        <taxon>Embryophyta</taxon>
        <taxon>Tracheophyta</taxon>
        <taxon>Spermatophyta</taxon>
        <taxon>Magnoliopsida</taxon>
        <taxon>eudicotyledons</taxon>
        <taxon>Gunneridae</taxon>
        <taxon>Pentapetalae</taxon>
        <taxon>rosids</taxon>
        <taxon>malvids</taxon>
        <taxon>Malvales</taxon>
        <taxon>Malvaceae</taxon>
        <taxon>Malvoideae</taxon>
        <taxon>Gossypium</taxon>
    </lineage>
</organism>
<gene>
    <name evidence="2" type="ORF">PVK06_011939</name>
</gene>
<keyword evidence="3" id="KW-1185">Reference proteome</keyword>
<name>A0ABR0QBD4_GOSAR</name>
<evidence type="ECO:0000313" key="2">
    <source>
        <dbReference type="EMBL" id="KAK5836183.1"/>
    </source>
</evidence>
<dbReference type="PANTHER" id="PTHR23092:SF15">
    <property type="entry name" value="INACTIVE NON-CANONICAL POLY(A) RNA POLYMERASE PROTEIN TRF4-2-RELATED"/>
    <property type="match status" value="1"/>
</dbReference>
<dbReference type="EMBL" id="JARKNE010000004">
    <property type="protein sequence ID" value="KAK5836183.1"/>
    <property type="molecule type" value="Genomic_DNA"/>
</dbReference>
<dbReference type="CDD" id="cd05402">
    <property type="entry name" value="NT_PAP_TUTase"/>
    <property type="match status" value="1"/>
</dbReference>
<evidence type="ECO:0000313" key="3">
    <source>
        <dbReference type="Proteomes" id="UP001358586"/>
    </source>
</evidence>
<dbReference type="Proteomes" id="UP001358586">
    <property type="component" value="Chromosome 4"/>
</dbReference>
<dbReference type="SUPFAM" id="SSF81301">
    <property type="entry name" value="Nucleotidyltransferase"/>
    <property type="match status" value="1"/>
</dbReference>
<sequence>MACLQEVFGSFRTGLYLPTSDIDVLILESGIKNPQTGLYALSRALYLRGIAKKMQVIAKARVLIIKFVEKKSSVAFDISFDVDNGPKAVEFIKVCYNYRLSCAQIVPLFLICNVFETIQVYSGGIGSYALLPMIIAMLQFRAMVDAALEAHLHCPQLYLYSTDDKVILYNTVPLPLLSKPQKM</sequence>
<reference evidence="2 3" key="1">
    <citation type="submission" date="2023-03" db="EMBL/GenBank/DDBJ databases">
        <title>WGS of Gossypium arboreum.</title>
        <authorList>
            <person name="Yu D."/>
        </authorList>
    </citation>
    <scope>NUCLEOTIDE SEQUENCE [LARGE SCALE GENOMIC DNA]</scope>
    <source>
        <tissue evidence="2">Leaf</tissue>
    </source>
</reference>
<dbReference type="Gene3D" id="1.10.1410.10">
    <property type="match status" value="1"/>
</dbReference>
<dbReference type="InterPro" id="IPR054708">
    <property type="entry name" value="MTPAP-like_central"/>
</dbReference>
<dbReference type="Gene3D" id="3.30.460.10">
    <property type="entry name" value="Beta Polymerase, domain 2"/>
    <property type="match status" value="1"/>
</dbReference>
<comment type="caution">
    <text evidence="2">The sequence shown here is derived from an EMBL/GenBank/DDBJ whole genome shotgun (WGS) entry which is preliminary data.</text>
</comment>
<dbReference type="InterPro" id="IPR043519">
    <property type="entry name" value="NT_sf"/>
</dbReference>
<dbReference type="Pfam" id="PF22600">
    <property type="entry name" value="MTPAP-like_central"/>
    <property type="match status" value="1"/>
</dbReference>
<proteinExistence type="predicted"/>
<evidence type="ECO:0000259" key="1">
    <source>
        <dbReference type="Pfam" id="PF22600"/>
    </source>
</evidence>
<dbReference type="InterPro" id="IPR045862">
    <property type="entry name" value="Trf4-like"/>
</dbReference>
<dbReference type="PANTHER" id="PTHR23092">
    <property type="entry name" value="POLY(A) RNA POLYMERASE"/>
    <property type="match status" value="1"/>
</dbReference>